<keyword evidence="2" id="KW-1185">Reference proteome</keyword>
<organism evidence="1 2">
    <name type="scientific">Pluteus cervinus</name>
    <dbReference type="NCBI Taxonomy" id="181527"/>
    <lineage>
        <taxon>Eukaryota</taxon>
        <taxon>Fungi</taxon>
        <taxon>Dikarya</taxon>
        <taxon>Basidiomycota</taxon>
        <taxon>Agaricomycotina</taxon>
        <taxon>Agaricomycetes</taxon>
        <taxon>Agaricomycetidae</taxon>
        <taxon>Agaricales</taxon>
        <taxon>Pluteineae</taxon>
        <taxon>Pluteaceae</taxon>
        <taxon>Pluteus</taxon>
    </lineage>
</organism>
<gene>
    <name evidence="1" type="ORF">BDN72DRAFT_884108</name>
</gene>
<sequence length="186" mass="19713">MRFASYATVVLSFFGAAVALPPGRRASVSDLVTDVKNVVNQIQSTFYAIDSELGPDGHQMTPTELTDLLNKGGRIFSIAAADAETITTLSEADAQTIFSNLQNASGNLALSIYVFNHQKDFLLGGGGGSAADRPIVFQSLQSFVNGFTAFGNSFVAIAPADLQGSVGTFFQQFAPGLAQMLVYWSQ</sequence>
<reference evidence="1 2" key="1">
    <citation type="journal article" date="2019" name="Nat. Ecol. Evol.">
        <title>Megaphylogeny resolves global patterns of mushroom evolution.</title>
        <authorList>
            <person name="Varga T."/>
            <person name="Krizsan K."/>
            <person name="Foldi C."/>
            <person name="Dima B."/>
            <person name="Sanchez-Garcia M."/>
            <person name="Sanchez-Ramirez S."/>
            <person name="Szollosi G.J."/>
            <person name="Szarkandi J.G."/>
            <person name="Papp V."/>
            <person name="Albert L."/>
            <person name="Andreopoulos W."/>
            <person name="Angelini C."/>
            <person name="Antonin V."/>
            <person name="Barry K.W."/>
            <person name="Bougher N.L."/>
            <person name="Buchanan P."/>
            <person name="Buyck B."/>
            <person name="Bense V."/>
            <person name="Catcheside P."/>
            <person name="Chovatia M."/>
            <person name="Cooper J."/>
            <person name="Damon W."/>
            <person name="Desjardin D."/>
            <person name="Finy P."/>
            <person name="Geml J."/>
            <person name="Haridas S."/>
            <person name="Hughes K."/>
            <person name="Justo A."/>
            <person name="Karasinski D."/>
            <person name="Kautmanova I."/>
            <person name="Kiss B."/>
            <person name="Kocsube S."/>
            <person name="Kotiranta H."/>
            <person name="LaButti K.M."/>
            <person name="Lechner B.E."/>
            <person name="Liimatainen K."/>
            <person name="Lipzen A."/>
            <person name="Lukacs Z."/>
            <person name="Mihaltcheva S."/>
            <person name="Morgado L.N."/>
            <person name="Niskanen T."/>
            <person name="Noordeloos M.E."/>
            <person name="Ohm R.A."/>
            <person name="Ortiz-Santana B."/>
            <person name="Ovrebo C."/>
            <person name="Racz N."/>
            <person name="Riley R."/>
            <person name="Savchenko A."/>
            <person name="Shiryaev A."/>
            <person name="Soop K."/>
            <person name="Spirin V."/>
            <person name="Szebenyi C."/>
            <person name="Tomsovsky M."/>
            <person name="Tulloss R.E."/>
            <person name="Uehling J."/>
            <person name="Grigoriev I.V."/>
            <person name="Vagvolgyi C."/>
            <person name="Papp T."/>
            <person name="Martin F.M."/>
            <person name="Miettinen O."/>
            <person name="Hibbett D.S."/>
            <person name="Nagy L.G."/>
        </authorList>
    </citation>
    <scope>NUCLEOTIDE SEQUENCE [LARGE SCALE GENOMIC DNA]</scope>
    <source>
        <strain evidence="1 2">NL-1719</strain>
    </source>
</reference>
<name>A0ACD2ZZP8_9AGAR</name>
<protein>
    <submittedName>
        <fullName evidence="1">Uncharacterized protein</fullName>
    </submittedName>
</protein>
<dbReference type="EMBL" id="ML209145">
    <property type="protein sequence ID" value="TFK58915.1"/>
    <property type="molecule type" value="Genomic_DNA"/>
</dbReference>
<proteinExistence type="predicted"/>
<accession>A0ACD2ZZP8</accession>
<dbReference type="Proteomes" id="UP000308600">
    <property type="component" value="Unassembled WGS sequence"/>
</dbReference>
<evidence type="ECO:0000313" key="2">
    <source>
        <dbReference type="Proteomes" id="UP000308600"/>
    </source>
</evidence>
<evidence type="ECO:0000313" key="1">
    <source>
        <dbReference type="EMBL" id="TFK58915.1"/>
    </source>
</evidence>